<dbReference type="PROSITE" id="PS51900">
    <property type="entry name" value="CB"/>
    <property type="match status" value="1"/>
</dbReference>
<dbReference type="InterPro" id="IPR011010">
    <property type="entry name" value="DNA_brk_join_enz"/>
</dbReference>
<dbReference type="RefSeq" id="WP_165027373.1">
    <property type="nucleotide sequence ID" value="NZ_JAAKZF010000010.1"/>
</dbReference>
<dbReference type="Gene3D" id="3.30.160.390">
    <property type="entry name" value="Integrase, DNA-binding domain"/>
    <property type="match status" value="1"/>
</dbReference>
<gene>
    <name evidence="8" type="ORF">G6N73_10685</name>
</gene>
<dbReference type="PROSITE" id="PS51898">
    <property type="entry name" value="TYR_RECOMBINASE"/>
    <property type="match status" value="1"/>
</dbReference>
<keyword evidence="3 5" id="KW-0238">DNA-binding</keyword>
<evidence type="ECO:0000259" key="6">
    <source>
        <dbReference type="PROSITE" id="PS51898"/>
    </source>
</evidence>
<dbReference type="Pfam" id="PF13356">
    <property type="entry name" value="Arm-DNA-bind_3"/>
    <property type="match status" value="1"/>
</dbReference>
<keyword evidence="2" id="KW-0229">DNA integration</keyword>
<comment type="caution">
    <text evidence="8">The sequence shown here is derived from an EMBL/GenBank/DDBJ whole genome shotgun (WGS) entry which is preliminary data.</text>
</comment>
<evidence type="ECO:0000313" key="8">
    <source>
        <dbReference type="EMBL" id="NGO51639.1"/>
    </source>
</evidence>
<protein>
    <submittedName>
        <fullName evidence="8">Integrase arm-type DNA-binding domain-containing protein</fullName>
    </submittedName>
</protein>
<dbReference type="InterPro" id="IPR053876">
    <property type="entry name" value="Phage_int_M"/>
</dbReference>
<dbReference type="Pfam" id="PF00589">
    <property type="entry name" value="Phage_integrase"/>
    <property type="match status" value="1"/>
</dbReference>
<dbReference type="Gene3D" id="1.10.443.10">
    <property type="entry name" value="Intergrase catalytic core"/>
    <property type="match status" value="1"/>
</dbReference>
<dbReference type="Proteomes" id="UP001642900">
    <property type="component" value="Unassembled WGS sequence"/>
</dbReference>
<dbReference type="GO" id="GO:0015074">
    <property type="term" value="P:DNA integration"/>
    <property type="evidence" value="ECO:0007669"/>
    <property type="project" value="UniProtKB-KW"/>
</dbReference>
<dbReference type="InterPro" id="IPR025166">
    <property type="entry name" value="Integrase_DNA_bind_dom"/>
</dbReference>
<keyword evidence="9" id="KW-1185">Reference proteome</keyword>
<feature type="domain" description="Tyr recombinase" evidence="6">
    <location>
        <begin position="204"/>
        <end position="372"/>
    </location>
</feature>
<dbReference type="EMBL" id="JAAKZF010000010">
    <property type="protein sequence ID" value="NGO51639.1"/>
    <property type="molecule type" value="Genomic_DNA"/>
</dbReference>
<dbReference type="Gene3D" id="1.10.150.130">
    <property type="match status" value="1"/>
</dbReference>
<organism evidence="8 9">
    <name type="scientific">Allomesorhizobium camelthorni</name>
    <dbReference type="NCBI Taxonomy" id="475069"/>
    <lineage>
        <taxon>Bacteria</taxon>
        <taxon>Pseudomonadati</taxon>
        <taxon>Pseudomonadota</taxon>
        <taxon>Alphaproteobacteria</taxon>
        <taxon>Hyphomicrobiales</taxon>
        <taxon>Phyllobacteriaceae</taxon>
        <taxon>Allomesorhizobium</taxon>
    </lineage>
</organism>
<name>A0A6G4WAL2_9HYPH</name>
<dbReference type="GO" id="GO:0006310">
    <property type="term" value="P:DNA recombination"/>
    <property type="evidence" value="ECO:0007669"/>
    <property type="project" value="UniProtKB-KW"/>
</dbReference>
<comment type="similarity">
    <text evidence="1">Belongs to the 'phage' integrase family.</text>
</comment>
<evidence type="ECO:0000256" key="4">
    <source>
        <dbReference type="ARBA" id="ARBA00023172"/>
    </source>
</evidence>
<keyword evidence="4" id="KW-0233">DNA recombination</keyword>
<evidence type="ECO:0000256" key="1">
    <source>
        <dbReference type="ARBA" id="ARBA00008857"/>
    </source>
</evidence>
<dbReference type="InterPro" id="IPR038488">
    <property type="entry name" value="Integrase_DNA-bd_sf"/>
</dbReference>
<dbReference type="GO" id="GO:0003677">
    <property type="term" value="F:DNA binding"/>
    <property type="evidence" value="ECO:0007669"/>
    <property type="project" value="UniProtKB-UniRule"/>
</dbReference>
<evidence type="ECO:0000313" key="9">
    <source>
        <dbReference type="Proteomes" id="UP001642900"/>
    </source>
</evidence>
<evidence type="ECO:0000259" key="7">
    <source>
        <dbReference type="PROSITE" id="PS51900"/>
    </source>
</evidence>
<reference evidence="8 9" key="1">
    <citation type="submission" date="2020-02" db="EMBL/GenBank/DDBJ databases">
        <title>Genome sequence of strain CCNWXJ40-4.</title>
        <authorList>
            <person name="Gao J."/>
            <person name="Sun J."/>
        </authorList>
    </citation>
    <scope>NUCLEOTIDE SEQUENCE [LARGE SCALE GENOMIC DNA]</scope>
    <source>
        <strain evidence="8 9">CCNWXJ 40-4</strain>
    </source>
</reference>
<dbReference type="SUPFAM" id="SSF56349">
    <property type="entry name" value="DNA breaking-rejoining enzymes"/>
    <property type="match status" value="1"/>
</dbReference>
<evidence type="ECO:0000256" key="3">
    <source>
        <dbReference type="ARBA" id="ARBA00023125"/>
    </source>
</evidence>
<dbReference type="InterPro" id="IPR050808">
    <property type="entry name" value="Phage_Integrase"/>
</dbReference>
<sequence>MARHKLTDSKVKALTKPGVYGDGDMLYLRVHPGGSKSWFFIYRRHGVRRELGLGSYGGAVSINLANARRKADAFRDMLAEDRDPFAERSTQKASRATFKEVAERYIDEAGDWTTKTQSEWRYHLLVHSAKIANVAIEKVNTELVEEVLRPLWAKKPATGQRVRSKIENVLDYAKAKKLRSGENPARWQGHLEHVLAEAGRVTGANHAAMAYADVPAFLKELGDSPEERCLLFAILTAVRTDEARKARWREIDLATKLWTIPAERMKVKKKEHVVPLSDAAIAALGSPGEGYVFAGRLRDRRPIGHSRMRDVTVEKRPGITVHGFRSAFRDWAGDCTDFPREVAEAALAHAVGDATERAYRRGDALAKRRELMNDWAVYCDKAPH</sequence>
<accession>A0A6G4WAL2</accession>
<dbReference type="PANTHER" id="PTHR30629">
    <property type="entry name" value="PROPHAGE INTEGRASE"/>
    <property type="match status" value="1"/>
</dbReference>
<dbReference type="CDD" id="cd00801">
    <property type="entry name" value="INT_P4_C"/>
    <property type="match status" value="1"/>
</dbReference>
<dbReference type="InterPro" id="IPR002104">
    <property type="entry name" value="Integrase_catalytic"/>
</dbReference>
<dbReference type="AlphaFoldDB" id="A0A6G4WAL2"/>
<dbReference type="PANTHER" id="PTHR30629:SF2">
    <property type="entry name" value="PROPHAGE INTEGRASE INTS-RELATED"/>
    <property type="match status" value="1"/>
</dbReference>
<dbReference type="InterPro" id="IPR044068">
    <property type="entry name" value="CB"/>
</dbReference>
<feature type="domain" description="Core-binding (CB)" evidence="7">
    <location>
        <begin position="96"/>
        <end position="174"/>
    </location>
</feature>
<dbReference type="InterPro" id="IPR010998">
    <property type="entry name" value="Integrase_recombinase_N"/>
</dbReference>
<evidence type="ECO:0000256" key="2">
    <source>
        <dbReference type="ARBA" id="ARBA00022908"/>
    </source>
</evidence>
<dbReference type="Pfam" id="PF22022">
    <property type="entry name" value="Phage_int_M"/>
    <property type="match status" value="1"/>
</dbReference>
<proteinExistence type="inferred from homology"/>
<evidence type="ECO:0000256" key="5">
    <source>
        <dbReference type="PROSITE-ProRule" id="PRU01248"/>
    </source>
</evidence>
<dbReference type="InterPro" id="IPR013762">
    <property type="entry name" value="Integrase-like_cat_sf"/>
</dbReference>